<dbReference type="EMBL" id="AWQX01000087">
    <property type="protein sequence ID" value="EST34191.1"/>
    <property type="molecule type" value="Genomic_DNA"/>
</dbReference>
<keyword evidence="4" id="KW-0479">Metal-binding</keyword>
<comment type="cofactor">
    <cofactor evidence="1">
        <name>Mg(2+)</name>
        <dbReference type="ChEBI" id="CHEBI:18420"/>
    </cofactor>
</comment>
<reference evidence="7 8" key="1">
    <citation type="journal article" date="2014" name="Genome Announc.">
        <title>Draft Genome Sequence of Streptomyces roseochromogenes subsp. oscitans DS 12.976, Producer of the Aminocoumarin Antibiotic Clorobiocin.</title>
        <authorList>
            <person name="Ruckert C."/>
            <person name="Kalinowski J."/>
            <person name="Heide L."/>
            <person name="Apel A.K."/>
        </authorList>
    </citation>
    <scope>NUCLEOTIDE SEQUENCE [LARGE SCALE GENOMIC DNA]</scope>
    <source>
        <strain evidence="7 8">DS 12.976</strain>
    </source>
</reference>
<dbReference type="PROSITE" id="PS00723">
    <property type="entry name" value="POLYPRENYL_SYNTHASE_1"/>
    <property type="match status" value="1"/>
</dbReference>
<dbReference type="RefSeq" id="WP_023546236.1">
    <property type="nucleotide sequence ID" value="NZ_CM002285.1"/>
</dbReference>
<dbReference type="GO" id="GO:0004659">
    <property type="term" value="F:prenyltransferase activity"/>
    <property type="evidence" value="ECO:0007669"/>
    <property type="project" value="InterPro"/>
</dbReference>
<dbReference type="GO" id="GO:0046872">
    <property type="term" value="F:metal ion binding"/>
    <property type="evidence" value="ECO:0007669"/>
    <property type="project" value="UniProtKB-KW"/>
</dbReference>
<keyword evidence="5" id="KW-0460">Magnesium</keyword>
<dbReference type="OrthoDB" id="4497239at2"/>
<dbReference type="PROSITE" id="PS00444">
    <property type="entry name" value="POLYPRENYL_SYNTHASE_2"/>
    <property type="match status" value="1"/>
</dbReference>
<dbReference type="PANTHER" id="PTHR12001:SF85">
    <property type="entry name" value="SHORT CHAIN ISOPRENYL DIPHOSPHATE SYNTHASE"/>
    <property type="match status" value="1"/>
</dbReference>
<dbReference type="Proteomes" id="UP000017984">
    <property type="component" value="Chromosome"/>
</dbReference>
<proteinExistence type="inferred from homology"/>
<dbReference type="CDD" id="cd00685">
    <property type="entry name" value="Trans_IPPS_HT"/>
    <property type="match status" value="1"/>
</dbReference>
<dbReference type="InterPro" id="IPR000092">
    <property type="entry name" value="Polyprenyl_synt"/>
</dbReference>
<dbReference type="InterPro" id="IPR008949">
    <property type="entry name" value="Isoprenoid_synthase_dom_sf"/>
</dbReference>
<dbReference type="SFLD" id="SFLDS00005">
    <property type="entry name" value="Isoprenoid_Synthase_Type_I"/>
    <property type="match status" value="1"/>
</dbReference>
<sequence length="357" mass="38372">MTTTTCSAPAARALKEARATILDGVERAVAALLAEERARWADDAPQALVLLDAIGDLVAAGGKRLRPAFCASGFLLAGGSPDDPAAARLGAALELLHVSALIHDDVLDESDRRRGLPTLHVARAAEHRRAGWRGSSERYGENAAILAGDLALTYADQLLAGFSRPVLDEWSRLKSEMLVGQFLDVSVAAAYDPDPETSRRIAVCKSGHYSIHRPLTIGALLAGRPDLAASFEAYGRALGEAFQLRDDLIDAFGDGEITGKPAGLDFAQHKMTLLLALAVRRDARVRALVLPADGGIHAADADELRRLLTDSGVRAEVEERIDHLVTTAVDVLHQAPIDEDWRGELTEMAHRVAYRDH</sequence>
<evidence type="ECO:0000256" key="4">
    <source>
        <dbReference type="ARBA" id="ARBA00022723"/>
    </source>
</evidence>
<dbReference type="SUPFAM" id="SSF48576">
    <property type="entry name" value="Terpenoid synthases"/>
    <property type="match status" value="1"/>
</dbReference>
<evidence type="ECO:0000256" key="1">
    <source>
        <dbReference type="ARBA" id="ARBA00001946"/>
    </source>
</evidence>
<evidence type="ECO:0000256" key="6">
    <source>
        <dbReference type="RuleBase" id="RU004466"/>
    </source>
</evidence>
<name>V6KS22_STRRC</name>
<evidence type="ECO:0000313" key="8">
    <source>
        <dbReference type="Proteomes" id="UP000017984"/>
    </source>
</evidence>
<dbReference type="Pfam" id="PF00348">
    <property type="entry name" value="polyprenyl_synt"/>
    <property type="match status" value="1"/>
</dbReference>
<dbReference type="InterPro" id="IPR033749">
    <property type="entry name" value="Polyprenyl_synt_CS"/>
</dbReference>
<keyword evidence="3 6" id="KW-0808">Transferase</keyword>
<evidence type="ECO:0000256" key="2">
    <source>
        <dbReference type="ARBA" id="ARBA00006706"/>
    </source>
</evidence>
<evidence type="ECO:0000313" key="7">
    <source>
        <dbReference type="EMBL" id="EST34191.1"/>
    </source>
</evidence>
<comment type="caution">
    <text evidence="7">The sequence shown here is derived from an EMBL/GenBank/DDBJ whole genome shotgun (WGS) entry which is preliminary data.</text>
</comment>
<dbReference type="PATRIC" id="fig|1352936.5.peg.2399"/>
<accession>V6KS22</accession>
<dbReference type="Gene3D" id="1.10.600.10">
    <property type="entry name" value="Farnesyl Diphosphate Synthase"/>
    <property type="match status" value="1"/>
</dbReference>
<keyword evidence="8" id="KW-1185">Reference proteome</keyword>
<dbReference type="PANTHER" id="PTHR12001">
    <property type="entry name" value="GERANYLGERANYL PYROPHOSPHATE SYNTHASE"/>
    <property type="match status" value="1"/>
</dbReference>
<dbReference type="STRING" id="1352936.M878_11305"/>
<evidence type="ECO:0000256" key="5">
    <source>
        <dbReference type="ARBA" id="ARBA00022842"/>
    </source>
</evidence>
<evidence type="ECO:0000256" key="3">
    <source>
        <dbReference type="ARBA" id="ARBA00022679"/>
    </source>
</evidence>
<organism evidence="7 8">
    <name type="scientific">Streptomyces roseochromogenus subsp. oscitans DS 12.976</name>
    <dbReference type="NCBI Taxonomy" id="1352936"/>
    <lineage>
        <taxon>Bacteria</taxon>
        <taxon>Bacillati</taxon>
        <taxon>Actinomycetota</taxon>
        <taxon>Actinomycetes</taxon>
        <taxon>Kitasatosporales</taxon>
        <taxon>Streptomycetaceae</taxon>
        <taxon>Streptomyces</taxon>
    </lineage>
</organism>
<dbReference type="HOGENOM" id="CLU_014015_2_1_11"/>
<protein>
    <recommendedName>
        <fullName evidence="9">Polyprenyl synthetase</fullName>
    </recommendedName>
</protein>
<comment type="similarity">
    <text evidence="2 6">Belongs to the FPP/GGPP synthase family.</text>
</comment>
<dbReference type="AlphaFoldDB" id="V6KS22"/>
<dbReference type="GO" id="GO:0008299">
    <property type="term" value="P:isoprenoid biosynthetic process"/>
    <property type="evidence" value="ECO:0007669"/>
    <property type="project" value="InterPro"/>
</dbReference>
<gene>
    <name evidence="7" type="ORF">M878_11305</name>
</gene>
<evidence type="ECO:0008006" key="9">
    <source>
        <dbReference type="Google" id="ProtNLM"/>
    </source>
</evidence>